<feature type="signal peptide" evidence="1">
    <location>
        <begin position="1"/>
        <end position="20"/>
    </location>
</feature>
<accession>A0A8J2MQM6</accession>
<keyword evidence="3" id="KW-1185">Reference proteome</keyword>
<dbReference type="PANTHER" id="PTHR47890">
    <property type="entry name" value="LD24308P"/>
    <property type="match status" value="1"/>
</dbReference>
<sequence length="658" mass="74453">MPNFLKIILATCLLVTRINALNVHVADNIDDIISFVNEIMNNSTNQDQESLKMSAEALDELKINDKENYADIVDEFFIDQPHEKVTDQKNTRLKGLINKIDDAWGKYKTKDLEDDDIMELADLPGSISELYKLYTGDGDEDYPSCVAKDSRPNACEVEMDNQSRLWKLHQAVVLSELRGLILNLRSGSNPEKAAAHAILHSEEYILATYNGFKASPDSHYRCAPEDHKRGDTFTEFLGLFQGILVNELQSSNTKSNDSCTDSCSSIDFSRIDNCYTMEQGDSAEEYCQKNPCHGQIFNCNHAGDTTACETRGSDDRRFEWADTQEMGFLGEKDDCKQGKEIYLHEYTRPLVTCPVCYCTCSEEDGESDALRAISLVPQFADIDENKVVTGIKFVEKDNLIQIQIEQSELCAYGEIVPDSDEFIDLDKIKYIDTGIGGFKMKTDDGDKMLTDGVEFKFITATDRKLYIDKLVAPEGEVIVGVTLAWDDTDKAIELKILSWPFDYITGVLENRRPLSANDSSLNWINWQNTEDPIGAYGQERTPIDMSELDDPAKSKGYNPEDSEPNQEIEITTTGYKIDMARRTIPYLDLQPVIYEEVKSPLSGLELIYKQQNGFGGFLAFKIRSYKFNDKFGCEMSETDLQKYKANFDDPIFLDIPTK</sequence>
<evidence type="ECO:0000313" key="2">
    <source>
        <dbReference type="EMBL" id="CAG5101944.1"/>
    </source>
</evidence>
<dbReference type="OrthoDB" id="7646781at2759"/>
<reference evidence="2" key="1">
    <citation type="submission" date="2021-04" db="EMBL/GenBank/DDBJ databases">
        <authorList>
            <person name="Chebbi M.A.C M."/>
        </authorList>
    </citation>
    <scope>NUCLEOTIDE SEQUENCE</scope>
</reference>
<dbReference type="PANTHER" id="PTHR47890:SF1">
    <property type="entry name" value="LD24308P"/>
    <property type="match status" value="1"/>
</dbReference>
<keyword evidence="1" id="KW-0732">Signal</keyword>
<protein>
    <submittedName>
        <fullName evidence="2">Uncharacterized protein</fullName>
    </submittedName>
</protein>
<dbReference type="AlphaFoldDB" id="A0A8J2MQM6"/>
<proteinExistence type="predicted"/>
<organism evidence="2 3">
    <name type="scientific">Cotesia congregata</name>
    <name type="common">Parasitoid wasp</name>
    <name type="synonym">Apanteles congregatus</name>
    <dbReference type="NCBI Taxonomy" id="51543"/>
    <lineage>
        <taxon>Eukaryota</taxon>
        <taxon>Metazoa</taxon>
        <taxon>Ecdysozoa</taxon>
        <taxon>Arthropoda</taxon>
        <taxon>Hexapoda</taxon>
        <taxon>Insecta</taxon>
        <taxon>Pterygota</taxon>
        <taxon>Neoptera</taxon>
        <taxon>Endopterygota</taxon>
        <taxon>Hymenoptera</taxon>
        <taxon>Apocrita</taxon>
        <taxon>Ichneumonoidea</taxon>
        <taxon>Braconidae</taxon>
        <taxon>Microgastrinae</taxon>
        <taxon>Cotesia</taxon>
    </lineage>
</organism>
<dbReference type="InterPro" id="IPR032062">
    <property type="entry name" value="DUF4803"/>
</dbReference>
<name>A0A8J2MQM6_COTCN</name>
<evidence type="ECO:0000256" key="1">
    <source>
        <dbReference type="SAM" id="SignalP"/>
    </source>
</evidence>
<evidence type="ECO:0000313" key="3">
    <source>
        <dbReference type="Proteomes" id="UP000786811"/>
    </source>
</evidence>
<dbReference type="EMBL" id="CAJNRD030001123">
    <property type="protein sequence ID" value="CAG5101944.1"/>
    <property type="molecule type" value="Genomic_DNA"/>
</dbReference>
<dbReference type="Pfam" id="PF16061">
    <property type="entry name" value="DUF4803"/>
    <property type="match status" value="1"/>
</dbReference>
<feature type="chain" id="PRO_5035219998" evidence="1">
    <location>
        <begin position="21"/>
        <end position="658"/>
    </location>
</feature>
<comment type="caution">
    <text evidence="2">The sequence shown here is derived from an EMBL/GenBank/DDBJ whole genome shotgun (WGS) entry which is preliminary data.</text>
</comment>
<gene>
    <name evidence="2" type="ORF">HICCMSTLAB_LOCUS10768</name>
</gene>
<dbReference type="Proteomes" id="UP000786811">
    <property type="component" value="Unassembled WGS sequence"/>
</dbReference>